<dbReference type="Proteomes" id="UP000299102">
    <property type="component" value="Unassembled WGS sequence"/>
</dbReference>
<keyword evidence="2" id="KW-1185">Reference proteome</keyword>
<evidence type="ECO:0000313" key="1">
    <source>
        <dbReference type="EMBL" id="GBP14991.1"/>
    </source>
</evidence>
<reference evidence="1 2" key="1">
    <citation type="journal article" date="2019" name="Commun. Biol.">
        <title>The bagworm genome reveals a unique fibroin gene that provides high tensile strength.</title>
        <authorList>
            <person name="Kono N."/>
            <person name="Nakamura H."/>
            <person name="Ohtoshi R."/>
            <person name="Tomita M."/>
            <person name="Numata K."/>
            <person name="Arakawa K."/>
        </authorList>
    </citation>
    <scope>NUCLEOTIDE SEQUENCE [LARGE SCALE GENOMIC DNA]</scope>
</reference>
<proteinExistence type="predicted"/>
<evidence type="ECO:0000313" key="2">
    <source>
        <dbReference type="Proteomes" id="UP000299102"/>
    </source>
</evidence>
<name>A0A4C1TNB2_EUMVA</name>
<accession>A0A4C1TNB2</accession>
<protein>
    <submittedName>
        <fullName evidence="1">Uncharacterized protein</fullName>
    </submittedName>
</protein>
<gene>
    <name evidence="1" type="ORF">EVAR_6638_1</name>
</gene>
<comment type="caution">
    <text evidence="1">The sequence shown here is derived from an EMBL/GenBank/DDBJ whole genome shotgun (WGS) entry which is preliminary data.</text>
</comment>
<organism evidence="1 2">
    <name type="scientific">Eumeta variegata</name>
    <name type="common">Bagworm moth</name>
    <name type="synonym">Eumeta japonica</name>
    <dbReference type="NCBI Taxonomy" id="151549"/>
    <lineage>
        <taxon>Eukaryota</taxon>
        <taxon>Metazoa</taxon>
        <taxon>Ecdysozoa</taxon>
        <taxon>Arthropoda</taxon>
        <taxon>Hexapoda</taxon>
        <taxon>Insecta</taxon>
        <taxon>Pterygota</taxon>
        <taxon>Neoptera</taxon>
        <taxon>Endopterygota</taxon>
        <taxon>Lepidoptera</taxon>
        <taxon>Glossata</taxon>
        <taxon>Ditrysia</taxon>
        <taxon>Tineoidea</taxon>
        <taxon>Psychidae</taxon>
        <taxon>Oiketicinae</taxon>
        <taxon>Eumeta</taxon>
    </lineage>
</organism>
<sequence>MEFRSHKMKADAFDAIQMNGSAYFDLDKREWDFRWSTSSPLLEPSFYHPHSPAHILPSSSHSLLHQHIPHYTRYPILTLEASMCSWATGTTLLFDGLHAR</sequence>
<dbReference type="AlphaFoldDB" id="A0A4C1TNB2"/>
<dbReference type="EMBL" id="BGZK01000068">
    <property type="protein sequence ID" value="GBP14991.1"/>
    <property type="molecule type" value="Genomic_DNA"/>
</dbReference>